<proteinExistence type="predicted"/>
<dbReference type="Proteomes" id="UP000467700">
    <property type="component" value="Unassembled WGS sequence"/>
</dbReference>
<comment type="caution">
    <text evidence="1">The sequence shown here is derived from an EMBL/GenBank/DDBJ whole genome shotgun (WGS) entry which is preliminary data.</text>
</comment>
<protein>
    <submittedName>
        <fullName evidence="1">Uncharacterized protein</fullName>
    </submittedName>
</protein>
<sequence length="240" mass="27828">MFSTDYLTILRQCVNLENCCLWPAICDDMMAEDYQKPLLLKRLKRLTFKTDQPPSLIPSALECPALEVATVHYEREVEDGESGELMSFFQRCGKTLCKLQLPGLACYTFKDIQQSLQALEELTISGPLGCLGSDEPSQDPDYTRKAYEDGSNYFFEPLITHPEYLPRLKTLRTINQRMEEKFLLECLLSGFVEARLWKKNGGSELQEVVFGLSKEASEKRREFRKKWKQWRNNGIRITFN</sequence>
<reference evidence="1 2" key="1">
    <citation type="submission" date="2020-01" db="EMBL/GenBank/DDBJ databases">
        <authorList>
            <person name="Gupta K D."/>
        </authorList>
    </citation>
    <scope>NUCLEOTIDE SEQUENCE [LARGE SCALE GENOMIC DNA]</scope>
</reference>
<dbReference type="EMBL" id="CACVBS010000080">
    <property type="protein sequence ID" value="CAA7269798.1"/>
    <property type="molecule type" value="Genomic_DNA"/>
</dbReference>
<dbReference type="AlphaFoldDB" id="A0A8S0WBE7"/>
<organism evidence="1 2">
    <name type="scientific">Cyclocybe aegerita</name>
    <name type="common">Black poplar mushroom</name>
    <name type="synonym">Agrocybe aegerita</name>
    <dbReference type="NCBI Taxonomy" id="1973307"/>
    <lineage>
        <taxon>Eukaryota</taxon>
        <taxon>Fungi</taxon>
        <taxon>Dikarya</taxon>
        <taxon>Basidiomycota</taxon>
        <taxon>Agaricomycotina</taxon>
        <taxon>Agaricomycetes</taxon>
        <taxon>Agaricomycetidae</taxon>
        <taxon>Agaricales</taxon>
        <taxon>Agaricineae</taxon>
        <taxon>Bolbitiaceae</taxon>
        <taxon>Cyclocybe</taxon>
    </lineage>
</organism>
<evidence type="ECO:0000313" key="1">
    <source>
        <dbReference type="EMBL" id="CAA7269798.1"/>
    </source>
</evidence>
<gene>
    <name evidence="1" type="ORF">AAE3_LOCUS12063</name>
</gene>
<evidence type="ECO:0000313" key="2">
    <source>
        <dbReference type="Proteomes" id="UP000467700"/>
    </source>
</evidence>
<name>A0A8S0WBE7_CYCAE</name>
<accession>A0A8S0WBE7</accession>
<keyword evidence="2" id="KW-1185">Reference proteome</keyword>